<keyword evidence="7" id="KW-1185">Reference proteome</keyword>
<dbReference type="OrthoDB" id="250454at2157"/>
<protein>
    <submittedName>
        <fullName evidence="6">Ferredoxin subunit of nitrite reductase or a ring-hydroxylating dioxygenase</fullName>
    </submittedName>
</protein>
<dbReference type="EMBL" id="FODV01000002">
    <property type="protein sequence ID" value="SEO41332.1"/>
    <property type="molecule type" value="Genomic_DNA"/>
</dbReference>
<proteinExistence type="predicted"/>
<keyword evidence="6" id="KW-0223">Dioxygenase</keyword>
<evidence type="ECO:0000256" key="4">
    <source>
        <dbReference type="ARBA" id="ARBA00023014"/>
    </source>
</evidence>
<dbReference type="GO" id="GO:0046872">
    <property type="term" value="F:metal ion binding"/>
    <property type="evidence" value="ECO:0007669"/>
    <property type="project" value="UniProtKB-KW"/>
</dbReference>
<keyword evidence="4" id="KW-0411">Iron-sulfur</keyword>
<evidence type="ECO:0000313" key="7">
    <source>
        <dbReference type="Proteomes" id="UP000199126"/>
    </source>
</evidence>
<dbReference type="SUPFAM" id="SSF50022">
    <property type="entry name" value="ISP domain"/>
    <property type="match status" value="1"/>
</dbReference>
<evidence type="ECO:0000259" key="5">
    <source>
        <dbReference type="PROSITE" id="PS51296"/>
    </source>
</evidence>
<dbReference type="Pfam" id="PF00355">
    <property type="entry name" value="Rieske"/>
    <property type="match status" value="1"/>
</dbReference>
<dbReference type="PANTHER" id="PTHR40261:SF1">
    <property type="entry name" value="RIESKE DOMAIN-CONTAINING PROTEIN"/>
    <property type="match status" value="1"/>
</dbReference>
<keyword evidence="2" id="KW-0479">Metal-binding</keyword>
<dbReference type="PROSITE" id="PS51296">
    <property type="entry name" value="RIESKE"/>
    <property type="match status" value="1"/>
</dbReference>
<dbReference type="GO" id="GO:0051213">
    <property type="term" value="F:dioxygenase activity"/>
    <property type="evidence" value="ECO:0007669"/>
    <property type="project" value="UniProtKB-KW"/>
</dbReference>
<evidence type="ECO:0000256" key="2">
    <source>
        <dbReference type="ARBA" id="ARBA00022723"/>
    </source>
</evidence>
<keyword evidence="1" id="KW-0001">2Fe-2S</keyword>
<gene>
    <name evidence="6" type="ORF">SAMN04487948_102304</name>
</gene>
<reference evidence="7" key="1">
    <citation type="submission" date="2016-10" db="EMBL/GenBank/DDBJ databases">
        <authorList>
            <person name="Varghese N."/>
            <person name="Submissions S."/>
        </authorList>
    </citation>
    <scope>NUCLEOTIDE SEQUENCE [LARGE SCALE GENOMIC DNA]</scope>
    <source>
        <strain evidence="7">CGMCC 1.10121</strain>
    </source>
</reference>
<dbReference type="InterPro" id="IPR017941">
    <property type="entry name" value="Rieske_2Fe-2S"/>
</dbReference>
<accession>A0A1H8PH74</accession>
<dbReference type="AlphaFoldDB" id="A0A1H8PH74"/>
<sequence length="141" mass="15429">MDADRRITTVEEVPDESTFLFTVRDVETDEEQEAILVEANGDGDVAAWLNYCQHFTHIKLDKGSGAPMRNGEVVCANHGAYFASESGLCTFGPCEGAYLNGLDLTIEDGVVYLADERYEFVTSGAMESDPVDLSSKSNVEF</sequence>
<dbReference type="InterPro" id="IPR036922">
    <property type="entry name" value="Rieske_2Fe-2S_sf"/>
</dbReference>
<dbReference type="Gene3D" id="2.102.10.10">
    <property type="entry name" value="Rieske [2Fe-2S] iron-sulphur domain"/>
    <property type="match status" value="1"/>
</dbReference>
<dbReference type="PANTHER" id="PTHR40261">
    <property type="match status" value="1"/>
</dbReference>
<feature type="domain" description="Rieske" evidence="5">
    <location>
        <begin position="20"/>
        <end position="113"/>
    </location>
</feature>
<dbReference type="RefSeq" id="WP_089821508.1">
    <property type="nucleotide sequence ID" value="NZ_FODV01000002.1"/>
</dbReference>
<keyword evidence="3" id="KW-0408">Iron</keyword>
<name>A0A1H8PH74_9EURY</name>
<organism evidence="6 7">
    <name type="scientific">Halogranum amylolyticum</name>
    <dbReference type="NCBI Taxonomy" id="660520"/>
    <lineage>
        <taxon>Archaea</taxon>
        <taxon>Methanobacteriati</taxon>
        <taxon>Methanobacteriota</taxon>
        <taxon>Stenosarchaea group</taxon>
        <taxon>Halobacteria</taxon>
        <taxon>Halobacteriales</taxon>
        <taxon>Haloferacaceae</taxon>
    </lineage>
</organism>
<keyword evidence="6" id="KW-0560">Oxidoreductase</keyword>
<evidence type="ECO:0000256" key="1">
    <source>
        <dbReference type="ARBA" id="ARBA00022714"/>
    </source>
</evidence>
<dbReference type="Proteomes" id="UP000199126">
    <property type="component" value="Unassembled WGS sequence"/>
</dbReference>
<dbReference type="GO" id="GO:0051537">
    <property type="term" value="F:2 iron, 2 sulfur cluster binding"/>
    <property type="evidence" value="ECO:0007669"/>
    <property type="project" value="UniProtKB-KW"/>
</dbReference>
<evidence type="ECO:0000256" key="3">
    <source>
        <dbReference type="ARBA" id="ARBA00023004"/>
    </source>
</evidence>
<evidence type="ECO:0000313" key="6">
    <source>
        <dbReference type="EMBL" id="SEO41332.1"/>
    </source>
</evidence>